<dbReference type="PANTHER" id="PTHR30537:SF5">
    <property type="entry name" value="HTH-TYPE TRANSCRIPTIONAL ACTIVATOR TTDR-RELATED"/>
    <property type="match status" value="1"/>
</dbReference>
<comment type="caution">
    <text evidence="6">The sequence shown here is derived from an EMBL/GenBank/DDBJ whole genome shotgun (WGS) entry which is preliminary data.</text>
</comment>
<reference evidence="6 7" key="1">
    <citation type="submission" date="2018-08" db="EMBL/GenBank/DDBJ databases">
        <authorList>
            <person name="Khan S.A."/>
            <person name="Jeon C.O."/>
            <person name="Chun B.H."/>
            <person name="Jeong S.E."/>
        </authorList>
    </citation>
    <scope>NUCLEOTIDE SEQUENCE [LARGE SCALE GENOMIC DNA]</scope>
    <source>
        <strain evidence="6 7">S-16</strain>
    </source>
</reference>
<gene>
    <name evidence="6" type="ORF">DZC73_20355</name>
</gene>
<keyword evidence="3" id="KW-0238">DNA-binding</keyword>
<evidence type="ECO:0000313" key="6">
    <source>
        <dbReference type="EMBL" id="RQP22663.1"/>
    </source>
</evidence>
<dbReference type="InterPro" id="IPR036388">
    <property type="entry name" value="WH-like_DNA-bd_sf"/>
</dbReference>
<dbReference type="CDD" id="cd08422">
    <property type="entry name" value="PBP2_CrgA_like"/>
    <property type="match status" value="1"/>
</dbReference>
<evidence type="ECO:0000256" key="2">
    <source>
        <dbReference type="ARBA" id="ARBA00023015"/>
    </source>
</evidence>
<dbReference type="GO" id="GO:0043565">
    <property type="term" value="F:sequence-specific DNA binding"/>
    <property type="evidence" value="ECO:0007669"/>
    <property type="project" value="TreeGrafter"/>
</dbReference>
<dbReference type="GO" id="GO:0006351">
    <property type="term" value="P:DNA-templated transcription"/>
    <property type="evidence" value="ECO:0007669"/>
    <property type="project" value="TreeGrafter"/>
</dbReference>
<dbReference type="RefSeq" id="WP_124542227.1">
    <property type="nucleotide sequence ID" value="NZ_QUSW01000006.1"/>
</dbReference>
<accession>A0A3N7HM30</accession>
<dbReference type="SUPFAM" id="SSF46785">
    <property type="entry name" value="Winged helix' DNA-binding domain"/>
    <property type="match status" value="1"/>
</dbReference>
<dbReference type="Gene3D" id="3.40.190.290">
    <property type="match status" value="1"/>
</dbReference>
<dbReference type="PRINTS" id="PR00039">
    <property type="entry name" value="HTHLYSR"/>
</dbReference>
<reference evidence="6 7" key="2">
    <citation type="submission" date="2018-12" db="EMBL/GenBank/DDBJ databases">
        <title>Rhizobacter gummiphilus sp. nov., a rubber-degrading bacterium isolated from the soil of a botanical garden in Japan.</title>
        <authorList>
            <person name="Shunsuke S.S."/>
        </authorList>
    </citation>
    <scope>NUCLEOTIDE SEQUENCE [LARGE SCALE GENOMIC DNA]</scope>
    <source>
        <strain evidence="6 7">S-16</strain>
    </source>
</reference>
<dbReference type="InterPro" id="IPR005119">
    <property type="entry name" value="LysR_subst-bd"/>
</dbReference>
<evidence type="ECO:0000259" key="5">
    <source>
        <dbReference type="PROSITE" id="PS50931"/>
    </source>
</evidence>
<dbReference type="Pfam" id="PF03466">
    <property type="entry name" value="LysR_substrate"/>
    <property type="match status" value="1"/>
</dbReference>
<dbReference type="PROSITE" id="PS50931">
    <property type="entry name" value="HTH_LYSR"/>
    <property type="match status" value="1"/>
</dbReference>
<organism evidence="6 7">
    <name type="scientific">Piscinibacter terrae</name>
    <dbReference type="NCBI Taxonomy" id="2496871"/>
    <lineage>
        <taxon>Bacteria</taxon>
        <taxon>Pseudomonadati</taxon>
        <taxon>Pseudomonadota</taxon>
        <taxon>Betaproteobacteria</taxon>
        <taxon>Burkholderiales</taxon>
        <taxon>Sphaerotilaceae</taxon>
        <taxon>Piscinibacter</taxon>
    </lineage>
</organism>
<proteinExistence type="inferred from homology"/>
<name>A0A3N7HM30_9BURK</name>
<feature type="domain" description="HTH lysR-type" evidence="5">
    <location>
        <begin position="15"/>
        <end position="72"/>
    </location>
</feature>
<dbReference type="InterPro" id="IPR000847">
    <property type="entry name" value="LysR_HTH_N"/>
</dbReference>
<evidence type="ECO:0000256" key="3">
    <source>
        <dbReference type="ARBA" id="ARBA00023125"/>
    </source>
</evidence>
<evidence type="ECO:0000256" key="4">
    <source>
        <dbReference type="ARBA" id="ARBA00023163"/>
    </source>
</evidence>
<dbReference type="InterPro" id="IPR058163">
    <property type="entry name" value="LysR-type_TF_proteobact-type"/>
</dbReference>
<comment type="similarity">
    <text evidence="1">Belongs to the LysR transcriptional regulatory family.</text>
</comment>
<sequence>MNDTHHDIRDSGGQDRLALLQTFLRVAESGSFSAAAQQLGTTQPTVSRRVQMLESLLGARLVERSTRGLRLTEEGHRALVQAQSLVDRWDALADDLSEDTRQLSGVLRLHVPHAFGQNQLVEPMAALMKQHPGLSIEWTLQDQLPDFSREAVDCSLTVGHVEQPDLIAVQVAEVPRVLVAAPALAAQLPDDIGTRPPEEIVDTLRAQPWLALSTYYRDEIQLRAIGYGQSLNVPIRCRMGTNSLFALISAARHGLGLAAVSHWAVIDDLAQGRLVRLLPQWCATPLPVSLVYPSRQHQPARLRAFVALMRETVPRIFGMREVSRS</sequence>
<dbReference type="Pfam" id="PF00126">
    <property type="entry name" value="HTH_1"/>
    <property type="match status" value="1"/>
</dbReference>
<dbReference type="InterPro" id="IPR036390">
    <property type="entry name" value="WH_DNA-bd_sf"/>
</dbReference>
<dbReference type="EMBL" id="QUSW01000006">
    <property type="protein sequence ID" value="RQP22663.1"/>
    <property type="molecule type" value="Genomic_DNA"/>
</dbReference>
<dbReference type="Gene3D" id="1.10.10.10">
    <property type="entry name" value="Winged helix-like DNA-binding domain superfamily/Winged helix DNA-binding domain"/>
    <property type="match status" value="1"/>
</dbReference>
<dbReference type="Proteomes" id="UP000267464">
    <property type="component" value="Unassembled WGS sequence"/>
</dbReference>
<dbReference type="FunFam" id="1.10.10.10:FF:000001">
    <property type="entry name" value="LysR family transcriptional regulator"/>
    <property type="match status" value="1"/>
</dbReference>
<keyword evidence="4" id="KW-0804">Transcription</keyword>
<dbReference type="AlphaFoldDB" id="A0A3N7HM30"/>
<dbReference type="SUPFAM" id="SSF53850">
    <property type="entry name" value="Periplasmic binding protein-like II"/>
    <property type="match status" value="1"/>
</dbReference>
<evidence type="ECO:0000256" key="1">
    <source>
        <dbReference type="ARBA" id="ARBA00009437"/>
    </source>
</evidence>
<dbReference type="PANTHER" id="PTHR30537">
    <property type="entry name" value="HTH-TYPE TRANSCRIPTIONAL REGULATOR"/>
    <property type="match status" value="1"/>
</dbReference>
<dbReference type="OrthoDB" id="8723543at2"/>
<dbReference type="GO" id="GO:0003700">
    <property type="term" value="F:DNA-binding transcription factor activity"/>
    <property type="evidence" value="ECO:0007669"/>
    <property type="project" value="InterPro"/>
</dbReference>
<keyword evidence="2" id="KW-0805">Transcription regulation</keyword>
<keyword evidence="7" id="KW-1185">Reference proteome</keyword>
<protein>
    <submittedName>
        <fullName evidence="6">LysR family transcriptional regulator</fullName>
    </submittedName>
</protein>
<evidence type="ECO:0000313" key="7">
    <source>
        <dbReference type="Proteomes" id="UP000267464"/>
    </source>
</evidence>